<dbReference type="InterPro" id="IPR048564">
    <property type="entry name" value="CYNS_N"/>
</dbReference>
<comment type="caution">
    <text evidence="5">The sequence shown here is derived from an EMBL/GenBank/DDBJ whole genome shotgun (WGS) entry which is preliminary data.</text>
</comment>
<name>A0A3M0MA43_9RHOB</name>
<evidence type="ECO:0000256" key="1">
    <source>
        <dbReference type="ARBA" id="ARBA00003561"/>
    </source>
</evidence>
<dbReference type="PANTHER" id="PTHR34186:SF2">
    <property type="entry name" value="CYANATE HYDRATASE"/>
    <property type="match status" value="1"/>
</dbReference>
<comment type="function">
    <text evidence="1 3">Catalyzes the reaction of cyanate with bicarbonate to produce ammonia and carbon dioxide.</text>
</comment>
<dbReference type="Gene3D" id="3.30.1160.10">
    <property type="entry name" value="Cyanate lyase, C-terminal domain"/>
    <property type="match status" value="1"/>
</dbReference>
<evidence type="ECO:0000259" key="4">
    <source>
        <dbReference type="SMART" id="SM01116"/>
    </source>
</evidence>
<dbReference type="InterPro" id="IPR036581">
    <property type="entry name" value="Cyanate_lyase_C_sf"/>
</dbReference>
<dbReference type="EMBL" id="QOKZ01000005">
    <property type="protein sequence ID" value="RMC34411.1"/>
    <property type="molecule type" value="Genomic_DNA"/>
</dbReference>
<proteinExistence type="inferred from homology"/>
<organism evidence="5 6">
    <name type="scientific">Paracoccus alkanivorans</name>
    <dbReference type="NCBI Taxonomy" id="2116655"/>
    <lineage>
        <taxon>Bacteria</taxon>
        <taxon>Pseudomonadati</taxon>
        <taxon>Pseudomonadota</taxon>
        <taxon>Alphaproteobacteria</taxon>
        <taxon>Rhodobacterales</taxon>
        <taxon>Paracoccaceae</taxon>
        <taxon>Paracoccus</taxon>
    </lineage>
</organism>
<dbReference type="Gene3D" id="1.10.260.40">
    <property type="entry name" value="lambda repressor-like DNA-binding domains"/>
    <property type="match status" value="1"/>
</dbReference>
<feature type="active site" evidence="3">
    <location>
        <position position="98"/>
    </location>
</feature>
<dbReference type="RefSeq" id="WP_122113122.1">
    <property type="nucleotide sequence ID" value="NZ_QOKZ01000005.1"/>
</dbReference>
<dbReference type="NCBIfam" id="TIGR00673">
    <property type="entry name" value="cynS"/>
    <property type="match status" value="1"/>
</dbReference>
<dbReference type="PIRSF" id="PIRSF001263">
    <property type="entry name" value="Cyanate_hydratas"/>
    <property type="match status" value="1"/>
</dbReference>
<dbReference type="SUPFAM" id="SSF47413">
    <property type="entry name" value="lambda repressor-like DNA-binding domains"/>
    <property type="match status" value="1"/>
</dbReference>
<dbReference type="InterPro" id="IPR008076">
    <property type="entry name" value="Cyanase"/>
</dbReference>
<dbReference type="PANTHER" id="PTHR34186">
    <property type="entry name" value="CYANATE HYDRATASE"/>
    <property type="match status" value="1"/>
</dbReference>
<evidence type="ECO:0000256" key="3">
    <source>
        <dbReference type="HAMAP-Rule" id="MF_00535"/>
    </source>
</evidence>
<comment type="catalytic activity">
    <reaction evidence="3">
        <text>cyanate + hydrogencarbonate + 3 H(+) = NH4(+) + 2 CO2</text>
        <dbReference type="Rhea" id="RHEA:11120"/>
        <dbReference type="ChEBI" id="CHEBI:15378"/>
        <dbReference type="ChEBI" id="CHEBI:16526"/>
        <dbReference type="ChEBI" id="CHEBI:17544"/>
        <dbReference type="ChEBI" id="CHEBI:28938"/>
        <dbReference type="ChEBI" id="CHEBI:29195"/>
        <dbReference type="EC" id="4.2.1.104"/>
    </reaction>
</comment>
<feature type="active site" evidence="3">
    <location>
        <position position="95"/>
    </location>
</feature>
<dbReference type="EC" id="4.2.1.104" evidence="3"/>
<feature type="active site" evidence="3">
    <location>
        <position position="121"/>
    </location>
</feature>
<gene>
    <name evidence="3 5" type="primary">cynS</name>
    <name evidence="5" type="ORF">C9E81_14815</name>
</gene>
<dbReference type="GO" id="GO:0003677">
    <property type="term" value="F:DNA binding"/>
    <property type="evidence" value="ECO:0007669"/>
    <property type="project" value="InterPro"/>
</dbReference>
<evidence type="ECO:0000256" key="2">
    <source>
        <dbReference type="ARBA" id="ARBA00023239"/>
    </source>
</evidence>
<dbReference type="PRINTS" id="PR01693">
    <property type="entry name" value="CYANASE"/>
</dbReference>
<feature type="domain" description="Cyanate lyase C-terminal" evidence="4">
    <location>
        <begin position="82"/>
        <end position="154"/>
    </location>
</feature>
<dbReference type="HAMAP" id="MF_00535">
    <property type="entry name" value="Cyanate_hydrat"/>
    <property type="match status" value="1"/>
</dbReference>
<protein>
    <recommendedName>
        <fullName evidence="3">Cyanate hydratase</fullName>
        <shortName evidence="3">Cyanase</shortName>
        <ecNumber evidence="3">4.2.1.104</ecNumber>
    </recommendedName>
    <alternativeName>
        <fullName evidence="3">Cyanate hydrolase</fullName>
    </alternativeName>
    <alternativeName>
        <fullName evidence="3">Cyanate lyase</fullName>
    </alternativeName>
</protein>
<dbReference type="SMART" id="SM01116">
    <property type="entry name" value="Cyanate_lyase"/>
    <property type="match status" value="1"/>
</dbReference>
<dbReference type="Pfam" id="PF02560">
    <property type="entry name" value="Cyanate_lyase"/>
    <property type="match status" value="1"/>
</dbReference>
<dbReference type="InterPro" id="IPR003712">
    <property type="entry name" value="Cyanate_lyase_C"/>
</dbReference>
<accession>A0A3M0MA43</accession>
<dbReference type="SUPFAM" id="SSF55234">
    <property type="entry name" value="Cyanase C-terminal domain"/>
    <property type="match status" value="1"/>
</dbReference>
<dbReference type="GO" id="GO:0008824">
    <property type="term" value="F:cyanate hydratase activity"/>
    <property type="evidence" value="ECO:0007669"/>
    <property type="project" value="UniProtKB-UniRule"/>
</dbReference>
<dbReference type="CDD" id="cd00559">
    <property type="entry name" value="Cyanase_C"/>
    <property type="match status" value="1"/>
</dbReference>
<reference evidence="5 6" key="1">
    <citation type="submission" date="2018-07" db="EMBL/GenBank/DDBJ databases">
        <authorList>
            <person name="Zhang Y."/>
            <person name="Wang L."/>
            <person name="Ma S."/>
        </authorList>
    </citation>
    <scope>NUCLEOTIDE SEQUENCE [LARGE SCALE GENOMIC DNA]</scope>
    <source>
        <strain evidence="5 6">4-2</strain>
    </source>
</reference>
<evidence type="ECO:0000313" key="5">
    <source>
        <dbReference type="EMBL" id="RMC34411.1"/>
    </source>
</evidence>
<evidence type="ECO:0000313" key="6">
    <source>
        <dbReference type="Proteomes" id="UP000273516"/>
    </source>
</evidence>
<dbReference type="NCBIfam" id="NF002773">
    <property type="entry name" value="PRK02866.1"/>
    <property type="match status" value="1"/>
</dbReference>
<comment type="similarity">
    <text evidence="3">Belongs to the cyanase family.</text>
</comment>
<dbReference type="AlphaFoldDB" id="A0A3M0MA43"/>
<dbReference type="OrthoDB" id="9785870at2"/>
<sequence length="154" mass="17247">MNKMIINELTRDDLTALILRAKKHAGLSWAEIAERIGMSPVWTHSAATGMNAFPEDKARAFAELLGLPDSTVDLLVESPLKHWDQTVPTDPCIYRLYEIVGVYGPTIKAMINEEFGNGIMSAIDFSMQVEREPNAKGDRVKVTMSGKYLEYANW</sequence>
<dbReference type="Pfam" id="PF21291">
    <property type="entry name" value="CYNS_N"/>
    <property type="match status" value="1"/>
</dbReference>
<keyword evidence="6" id="KW-1185">Reference proteome</keyword>
<dbReference type="InterPro" id="IPR010982">
    <property type="entry name" value="Lambda_DNA-bd_dom_sf"/>
</dbReference>
<keyword evidence="2 3" id="KW-0456">Lyase</keyword>
<dbReference type="Proteomes" id="UP000273516">
    <property type="component" value="Unassembled WGS sequence"/>
</dbReference>